<dbReference type="GO" id="GO:0071555">
    <property type="term" value="P:cell wall organization"/>
    <property type="evidence" value="ECO:0007669"/>
    <property type="project" value="UniProtKB-KW"/>
</dbReference>
<keyword evidence="3 4" id="KW-0961">Cell wall biogenesis/degradation</keyword>
<gene>
    <name evidence="4" type="primary">rlpA</name>
    <name evidence="7" type="ORF">EDC61_10629</name>
</gene>
<dbReference type="HAMAP" id="MF_02071">
    <property type="entry name" value="RlpA"/>
    <property type="match status" value="1"/>
</dbReference>
<evidence type="ECO:0000256" key="4">
    <source>
        <dbReference type="HAMAP-Rule" id="MF_02071"/>
    </source>
</evidence>
<dbReference type="GO" id="GO:0008932">
    <property type="term" value="F:lytic endotransglycosylase activity"/>
    <property type="evidence" value="ECO:0007669"/>
    <property type="project" value="UniProtKB-UniRule"/>
</dbReference>
<reference evidence="7 8" key="1">
    <citation type="submission" date="2019-03" db="EMBL/GenBank/DDBJ databases">
        <title>Genomic Encyclopedia of Type Strains, Phase IV (KMG-IV): sequencing the most valuable type-strain genomes for metagenomic binning, comparative biology and taxonomic classification.</title>
        <authorList>
            <person name="Goeker M."/>
        </authorList>
    </citation>
    <scope>NUCLEOTIDE SEQUENCE [LARGE SCALE GENOMIC DNA]</scope>
    <source>
        <strain evidence="7 8">DSM 103923</strain>
    </source>
</reference>
<dbReference type="InterPro" id="IPR034718">
    <property type="entry name" value="RlpA"/>
</dbReference>
<dbReference type="InterPro" id="IPR012997">
    <property type="entry name" value="RplA"/>
</dbReference>
<dbReference type="RefSeq" id="WP_165919137.1">
    <property type="nucleotide sequence ID" value="NZ_AP018721.1"/>
</dbReference>
<dbReference type="EC" id="4.2.2.-" evidence="4"/>
<keyword evidence="1" id="KW-0732">Signal</keyword>
<accession>A0A4V2UQQ4</accession>
<keyword evidence="7" id="KW-0449">Lipoprotein</keyword>
<evidence type="ECO:0000313" key="7">
    <source>
        <dbReference type="EMBL" id="TCS72115.1"/>
    </source>
</evidence>
<dbReference type="GO" id="GO:0000270">
    <property type="term" value="P:peptidoglycan metabolic process"/>
    <property type="evidence" value="ECO:0007669"/>
    <property type="project" value="UniProtKB-UniRule"/>
</dbReference>
<feature type="domain" description="SPOR" evidence="6">
    <location>
        <begin position="230"/>
        <end position="306"/>
    </location>
</feature>
<dbReference type="InterPro" id="IPR007730">
    <property type="entry name" value="SPOR-like_dom"/>
</dbReference>
<dbReference type="PANTHER" id="PTHR34183">
    <property type="entry name" value="ENDOLYTIC PEPTIDOGLYCAN TRANSGLYCOSYLASE RLPA"/>
    <property type="match status" value="1"/>
</dbReference>
<evidence type="ECO:0000313" key="8">
    <source>
        <dbReference type="Proteomes" id="UP000295135"/>
    </source>
</evidence>
<keyword evidence="2 4" id="KW-0456">Lyase</keyword>
<organism evidence="7 8">
    <name type="scientific">Sulfuritortus calidifontis</name>
    <dbReference type="NCBI Taxonomy" id="1914471"/>
    <lineage>
        <taxon>Bacteria</taxon>
        <taxon>Pseudomonadati</taxon>
        <taxon>Pseudomonadota</taxon>
        <taxon>Betaproteobacteria</taxon>
        <taxon>Nitrosomonadales</taxon>
        <taxon>Thiobacillaceae</taxon>
        <taxon>Sulfuritortus</taxon>
    </lineage>
</organism>
<comment type="function">
    <text evidence="4">Lytic transglycosylase with a strong preference for naked glycan strands that lack stem peptides.</text>
</comment>
<sequence length="308" mass="32993">MKPERLLLPVLLAAYLAGCSSVGTRPPVADAGAPKKGGYYLDDGPGDNPPADLAAIPDAVPKWEPLHRHANKPYTALGRQYVPQTTEEPYKARGLASWYGRRYHGKATSSGELYDMYGMTAAHPTLPIPSYVRVTNLKNGRSVVLRVNDRGPFKDDRLIDVTYTAAFKLDILRGVTLVEVERVFAEDAPAKGVQIARVEQPVVEPTPLLEPTPLAEAKPLAAVPAAEAAKAAAPGRYLQVGAFGNPTAADDLAARIVRKLGLGVRRVQAGSLHKVQIGPFPSAEALDQASRTIQEAFGIRPLKIELGG</sequence>
<dbReference type="Gene3D" id="2.40.40.10">
    <property type="entry name" value="RlpA-like domain"/>
    <property type="match status" value="1"/>
</dbReference>
<dbReference type="PROSITE" id="PS51724">
    <property type="entry name" value="SPOR"/>
    <property type="match status" value="1"/>
</dbReference>
<dbReference type="InterPro" id="IPR009009">
    <property type="entry name" value="RlpA-like_DPBB"/>
</dbReference>
<protein>
    <recommendedName>
        <fullName evidence="4">Endolytic peptidoglycan transglycosylase RlpA</fullName>
        <ecNumber evidence="4">4.2.2.-</ecNumber>
    </recommendedName>
</protein>
<comment type="caution">
    <text evidence="7">The sequence shown here is derived from an EMBL/GenBank/DDBJ whole genome shotgun (WGS) entry which is preliminary data.</text>
</comment>
<dbReference type="Gene3D" id="3.30.70.1070">
    <property type="entry name" value="Sporulation related repeat"/>
    <property type="match status" value="1"/>
</dbReference>
<dbReference type="Pfam" id="PF03330">
    <property type="entry name" value="DPBB_1"/>
    <property type="match status" value="1"/>
</dbReference>
<dbReference type="Proteomes" id="UP000295135">
    <property type="component" value="Unassembled WGS sequence"/>
</dbReference>
<keyword evidence="8" id="KW-1185">Reference proteome</keyword>
<dbReference type="GO" id="GO:0042834">
    <property type="term" value="F:peptidoglycan binding"/>
    <property type="evidence" value="ECO:0007669"/>
    <property type="project" value="InterPro"/>
</dbReference>
<evidence type="ECO:0000259" key="6">
    <source>
        <dbReference type="PROSITE" id="PS51724"/>
    </source>
</evidence>
<dbReference type="AlphaFoldDB" id="A0A4V2UQQ4"/>
<evidence type="ECO:0000256" key="5">
    <source>
        <dbReference type="RuleBase" id="RU003495"/>
    </source>
</evidence>
<dbReference type="SUPFAM" id="SSF50685">
    <property type="entry name" value="Barwin-like endoglucanases"/>
    <property type="match status" value="1"/>
</dbReference>
<dbReference type="SUPFAM" id="SSF110997">
    <property type="entry name" value="Sporulation related repeat"/>
    <property type="match status" value="1"/>
</dbReference>
<dbReference type="Pfam" id="PF05036">
    <property type="entry name" value="SPOR"/>
    <property type="match status" value="1"/>
</dbReference>
<dbReference type="NCBIfam" id="TIGR00413">
    <property type="entry name" value="rlpA"/>
    <property type="match status" value="1"/>
</dbReference>
<dbReference type="InterPro" id="IPR036680">
    <property type="entry name" value="SPOR-like_sf"/>
</dbReference>
<comment type="similarity">
    <text evidence="4 5">Belongs to the RlpA family.</text>
</comment>
<evidence type="ECO:0000256" key="3">
    <source>
        <dbReference type="ARBA" id="ARBA00023316"/>
    </source>
</evidence>
<name>A0A4V2UQQ4_9PROT</name>
<evidence type="ECO:0000256" key="1">
    <source>
        <dbReference type="ARBA" id="ARBA00022729"/>
    </source>
</evidence>
<proteinExistence type="inferred from homology"/>
<dbReference type="InterPro" id="IPR036908">
    <property type="entry name" value="RlpA-like_sf"/>
</dbReference>
<dbReference type="CDD" id="cd22268">
    <property type="entry name" value="DPBB_RlpA-like"/>
    <property type="match status" value="1"/>
</dbReference>
<dbReference type="EMBL" id="SLZY01000006">
    <property type="protein sequence ID" value="TCS72115.1"/>
    <property type="molecule type" value="Genomic_DNA"/>
</dbReference>
<evidence type="ECO:0000256" key="2">
    <source>
        <dbReference type="ARBA" id="ARBA00023239"/>
    </source>
</evidence>
<dbReference type="PANTHER" id="PTHR34183:SF1">
    <property type="entry name" value="ENDOLYTIC PEPTIDOGLYCAN TRANSGLYCOSYLASE RLPA"/>
    <property type="match status" value="1"/>
</dbReference>